<evidence type="ECO:0000256" key="1">
    <source>
        <dbReference type="ARBA" id="ARBA00009437"/>
    </source>
</evidence>
<feature type="domain" description="HTH lysR-type" evidence="5">
    <location>
        <begin position="12"/>
        <end position="64"/>
    </location>
</feature>
<evidence type="ECO:0000256" key="2">
    <source>
        <dbReference type="ARBA" id="ARBA00023015"/>
    </source>
</evidence>
<comment type="caution">
    <text evidence="6">The sequence shown here is derived from an EMBL/GenBank/DDBJ whole genome shotgun (WGS) entry which is preliminary data.</text>
</comment>
<dbReference type="Gene3D" id="3.40.190.290">
    <property type="match status" value="1"/>
</dbReference>
<dbReference type="InterPro" id="IPR036388">
    <property type="entry name" value="WH-like_DNA-bd_sf"/>
</dbReference>
<proteinExistence type="inferred from homology"/>
<dbReference type="Pfam" id="PF03466">
    <property type="entry name" value="LysR_substrate"/>
    <property type="match status" value="1"/>
</dbReference>
<keyword evidence="2" id="KW-0805">Transcription regulation</keyword>
<dbReference type="RefSeq" id="WP_302075560.1">
    <property type="nucleotide sequence ID" value="NZ_JAUKWQ010000001.1"/>
</dbReference>
<dbReference type="InterPro" id="IPR000847">
    <property type="entry name" value="LysR_HTH_N"/>
</dbReference>
<dbReference type="InterPro" id="IPR036390">
    <property type="entry name" value="WH_DNA-bd_sf"/>
</dbReference>
<evidence type="ECO:0000313" key="7">
    <source>
        <dbReference type="Proteomes" id="UP001169006"/>
    </source>
</evidence>
<dbReference type="Pfam" id="PF00126">
    <property type="entry name" value="HTH_1"/>
    <property type="match status" value="1"/>
</dbReference>
<sequence length="301" mass="33092">MARWDINRSGEMEVFVEVVQRGGFSAAARSLGMTPSAVSKLVTRLEKRLAVRLIIRSTRQFQLTPEGREFFERASTILASIEDAERAAASSVEAVGRIRLNSSSVYCTHVLNPLLPEFLSLYPGVTLDIAQTDAVIDLMADHADVAVRTGPLKSSSLVARKLGSTRMVVAASPTYLERRGMPTHPRDLETHSLLRFSYSRSLRDWAFSVDGEPYSVTPSGPVQVNDGEGMRQLALAGLGIVRMGEFVLREDIARGRLVPLLEEFNPDDREDFYAVYVGQGGPLPSRVRALLDFLALKGKVG</sequence>
<reference evidence="6" key="1">
    <citation type="journal article" date="2015" name="Int. J. Syst. Evol. Microbiol.">
        <title>Rhizobium oryzicola sp. nov., potential plant-growth-promoting endophytic bacteria isolated from rice roots.</title>
        <authorList>
            <person name="Zhang X.X."/>
            <person name="Gao J.S."/>
            <person name="Cao Y.H."/>
            <person name="Sheirdil R.A."/>
            <person name="Wang X.C."/>
            <person name="Zhang L."/>
        </authorList>
    </citation>
    <scope>NUCLEOTIDE SEQUENCE</scope>
    <source>
        <strain evidence="6">05753</strain>
    </source>
</reference>
<comment type="similarity">
    <text evidence="1">Belongs to the LysR transcriptional regulatory family.</text>
</comment>
<name>A0ABT8SU78_9HYPH</name>
<dbReference type="Proteomes" id="UP001169006">
    <property type="component" value="Unassembled WGS sequence"/>
</dbReference>
<keyword evidence="3" id="KW-0238">DNA-binding</keyword>
<dbReference type="Gene3D" id="1.10.10.10">
    <property type="entry name" value="Winged helix-like DNA-binding domain superfamily/Winged helix DNA-binding domain"/>
    <property type="match status" value="1"/>
</dbReference>
<dbReference type="InterPro" id="IPR005119">
    <property type="entry name" value="LysR_subst-bd"/>
</dbReference>
<organism evidence="6 7">
    <name type="scientific">Rhizobium oryzicola</name>
    <dbReference type="NCBI Taxonomy" id="1232668"/>
    <lineage>
        <taxon>Bacteria</taxon>
        <taxon>Pseudomonadati</taxon>
        <taxon>Pseudomonadota</taxon>
        <taxon>Alphaproteobacteria</taxon>
        <taxon>Hyphomicrobiales</taxon>
        <taxon>Rhizobiaceae</taxon>
        <taxon>Rhizobium/Agrobacterium group</taxon>
        <taxon>Rhizobium</taxon>
    </lineage>
</organism>
<evidence type="ECO:0000256" key="4">
    <source>
        <dbReference type="ARBA" id="ARBA00023163"/>
    </source>
</evidence>
<protein>
    <submittedName>
        <fullName evidence="6">LysR family transcriptional regulator</fullName>
    </submittedName>
</protein>
<dbReference type="PANTHER" id="PTHR30537:SF71">
    <property type="entry name" value="TRANSCRIPTIONAL REGULATORY PROTEIN"/>
    <property type="match status" value="1"/>
</dbReference>
<dbReference type="SUPFAM" id="SSF53850">
    <property type="entry name" value="Periplasmic binding protein-like II"/>
    <property type="match status" value="1"/>
</dbReference>
<evidence type="ECO:0000313" key="6">
    <source>
        <dbReference type="EMBL" id="MDO1581453.1"/>
    </source>
</evidence>
<keyword evidence="4" id="KW-0804">Transcription</keyword>
<dbReference type="PROSITE" id="PS50931">
    <property type="entry name" value="HTH_LYSR"/>
    <property type="match status" value="1"/>
</dbReference>
<dbReference type="InterPro" id="IPR058163">
    <property type="entry name" value="LysR-type_TF_proteobact-type"/>
</dbReference>
<accession>A0ABT8SU78</accession>
<dbReference type="SUPFAM" id="SSF46785">
    <property type="entry name" value="Winged helix' DNA-binding domain"/>
    <property type="match status" value="1"/>
</dbReference>
<gene>
    <name evidence="6" type="ORF">Q2T52_05025</name>
</gene>
<dbReference type="EMBL" id="JAUKWQ010000001">
    <property type="protein sequence ID" value="MDO1581453.1"/>
    <property type="molecule type" value="Genomic_DNA"/>
</dbReference>
<keyword evidence="7" id="KW-1185">Reference proteome</keyword>
<dbReference type="PANTHER" id="PTHR30537">
    <property type="entry name" value="HTH-TYPE TRANSCRIPTIONAL REGULATOR"/>
    <property type="match status" value="1"/>
</dbReference>
<evidence type="ECO:0000259" key="5">
    <source>
        <dbReference type="PROSITE" id="PS50931"/>
    </source>
</evidence>
<reference evidence="6" key="2">
    <citation type="submission" date="2023-07" db="EMBL/GenBank/DDBJ databases">
        <authorList>
            <person name="Sun H."/>
        </authorList>
    </citation>
    <scope>NUCLEOTIDE SEQUENCE</scope>
    <source>
        <strain evidence="6">05753</strain>
    </source>
</reference>
<evidence type="ECO:0000256" key="3">
    <source>
        <dbReference type="ARBA" id="ARBA00023125"/>
    </source>
</evidence>